<evidence type="ECO:0000313" key="3">
    <source>
        <dbReference type="Proteomes" id="UP000823405"/>
    </source>
</evidence>
<accession>A0A9P6RPY0</accession>
<evidence type="ECO:0000313" key="2">
    <source>
        <dbReference type="EMBL" id="KAG0322145.1"/>
    </source>
</evidence>
<organism evidence="2 3">
    <name type="scientific">Linnemannia gamsii</name>
    <dbReference type="NCBI Taxonomy" id="64522"/>
    <lineage>
        <taxon>Eukaryota</taxon>
        <taxon>Fungi</taxon>
        <taxon>Fungi incertae sedis</taxon>
        <taxon>Mucoromycota</taxon>
        <taxon>Mortierellomycotina</taxon>
        <taxon>Mortierellomycetes</taxon>
        <taxon>Mortierellales</taxon>
        <taxon>Mortierellaceae</taxon>
        <taxon>Linnemannia</taxon>
    </lineage>
</organism>
<feature type="region of interest" description="Disordered" evidence="1">
    <location>
        <begin position="22"/>
        <end position="101"/>
    </location>
</feature>
<name>A0A9P6RPY0_9FUNG</name>
<sequence length="155" mass="16091">MSQCVIDFDTCHQICFPEEHLPGGPGAPTVPVAPGGAQPPATPGDGPQKHKDVTELGQTDDDDHGEDNNEGDREGNEGIAVGVEADAGGETKVLHGKGKGKGQAAAKEAMALTLTPQEINRLQASYTDDVNDEDIIAAPKGGEDAAEFEDDPSDY</sequence>
<dbReference type="EMBL" id="JAAAIN010000039">
    <property type="protein sequence ID" value="KAG0322145.1"/>
    <property type="molecule type" value="Genomic_DNA"/>
</dbReference>
<comment type="caution">
    <text evidence="2">The sequence shown here is derived from an EMBL/GenBank/DDBJ whole genome shotgun (WGS) entry which is preliminary data.</text>
</comment>
<protein>
    <submittedName>
        <fullName evidence="2">Uncharacterized protein</fullName>
    </submittedName>
</protein>
<feature type="compositionally biased region" description="Basic and acidic residues" evidence="1">
    <location>
        <begin position="66"/>
        <end position="76"/>
    </location>
</feature>
<dbReference type="Proteomes" id="UP000823405">
    <property type="component" value="Unassembled WGS sequence"/>
</dbReference>
<reference evidence="2" key="1">
    <citation type="journal article" date="2020" name="Fungal Divers.">
        <title>Resolving the Mortierellaceae phylogeny through synthesis of multi-gene phylogenetics and phylogenomics.</title>
        <authorList>
            <person name="Vandepol N."/>
            <person name="Liber J."/>
            <person name="Desiro A."/>
            <person name="Na H."/>
            <person name="Kennedy M."/>
            <person name="Barry K."/>
            <person name="Grigoriev I.V."/>
            <person name="Miller A.N."/>
            <person name="O'Donnell K."/>
            <person name="Stajich J.E."/>
            <person name="Bonito G."/>
        </authorList>
    </citation>
    <scope>NUCLEOTIDE SEQUENCE</scope>
    <source>
        <strain evidence="2">NVP60</strain>
    </source>
</reference>
<dbReference type="AlphaFoldDB" id="A0A9P6RPY0"/>
<keyword evidence="3" id="KW-1185">Reference proteome</keyword>
<gene>
    <name evidence="2" type="ORF">BGZ97_008495</name>
</gene>
<dbReference type="OrthoDB" id="2437660at2759"/>
<proteinExistence type="predicted"/>
<evidence type="ECO:0000256" key="1">
    <source>
        <dbReference type="SAM" id="MobiDB-lite"/>
    </source>
</evidence>
<feature type="compositionally biased region" description="Low complexity" evidence="1">
    <location>
        <begin position="27"/>
        <end position="46"/>
    </location>
</feature>